<dbReference type="AlphaFoldDB" id="A0A3M7RY28"/>
<dbReference type="EMBL" id="REGN01002405">
    <property type="protein sequence ID" value="RNA28339.1"/>
    <property type="molecule type" value="Genomic_DNA"/>
</dbReference>
<evidence type="ECO:0000313" key="1">
    <source>
        <dbReference type="EMBL" id="RNA28339.1"/>
    </source>
</evidence>
<sequence>MFLICKQKLLKPESLDLTIERSLREINALHSVTGGQKFLKCNCTGKCEKIKIEFFVIQDVIKVVLMFNINLPISLYISKPLLSPI</sequence>
<gene>
    <name evidence="1" type="ORF">BpHYR1_047656</name>
</gene>
<accession>A0A3M7RY28</accession>
<proteinExistence type="predicted"/>
<dbReference type="OrthoDB" id="6118340at2759"/>
<keyword evidence="2" id="KW-1185">Reference proteome</keyword>
<dbReference type="Proteomes" id="UP000276133">
    <property type="component" value="Unassembled WGS sequence"/>
</dbReference>
<comment type="caution">
    <text evidence="1">The sequence shown here is derived from an EMBL/GenBank/DDBJ whole genome shotgun (WGS) entry which is preliminary data.</text>
</comment>
<organism evidence="1 2">
    <name type="scientific">Brachionus plicatilis</name>
    <name type="common">Marine rotifer</name>
    <name type="synonym">Brachionus muelleri</name>
    <dbReference type="NCBI Taxonomy" id="10195"/>
    <lineage>
        <taxon>Eukaryota</taxon>
        <taxon>Metazoa</taxon>
        <taxon>Spiralia</taxon>
        <taxon>Gnathifera</taxon>
        <taxon>Rotifera</taxon>
        <taxon>Eurotatoria</taxon>
        <taxon>Monogononta</taxon>
        <taxon>Pseudotrocha</taxon>
        <taxon>Ploima</taxon>
        <taxon>Brachionidae</taxon>
        <taxon>Brachionus</taxon>
    </lineage>
</organism>
<protein>
    <submittedName>
        <fullName evidence="1">Uncharacterized protein</fullName>
    </submittedName>
</protein>
<name>A0A3M7RY28_BRAPC</name>
<evidence type="ECO:0000313" key="2">
    <source>
        <dbReference type="Proteomes" id="UP000276133"/>
    </source>
</evidence>
<reference evidence="1 2" key="1">
    <citation type="journal article" date="2018" name="Sci. Rep.">
        <title>Genomic signatures of local adaptation to the degree of environmental predictability in rotifers.</title>
        <authorList>
            <person name="Franch-Gras L."/>
            <person name="Hahn C."/>
            <person name="Garcia-Roger E.M."/>
            <person name="Carmona M.J."/>
            <person name="Serra M."/>
            <person name="Gomez A."/>
        </authorList>
    </citation>
    <scope>NUCLEOTIDE SEQUENCE [LARGE SCALE GENOMIC DNA]</scope>
    <source>
        <strain evidence="1">HYR1</strain>
    </source>
</reference>